<proteinExistence type="predicted"/>
<gene>
    <name evidence="1" type="ORF">JRU67_09460</name>
</gene>
<reference evidence="1" key="1">
    <citation type="submission" date="2021-02" db="EMBL/GenBank/DDBJ databases">
        <title>cfr and optrA-positive Staphylococcus spp.</title>
        <authorList>
            <person name="Chen L."/>
        </authorList>
    </citation>
    <scope>NUCLEOTIDE SEQUENCE</scope>
    <source>
        <strain evidence="1">GDQ20D70P</strain>
    </source>
</reference>
<dbReference type="EMBL" id="CP069389">
    <property type="protein sequence ID" value="QRN90287.1"/>
    <property type="molecule type" value="Genomic_DNA"/>
</dbReference>
<evidence type="ECO:0000313" key="1">
    <source>
        <dbReference type="EMBL" id="QRN90287.1"/>
    </source>
</evidence>
<sequence>MSNGTATKVSEILGKAIAPAGSYKVISEGNGSTIKNLTSLGSTFSRSQYQLLA</sequence>
<dbReference type="AlphaFoldDB" id="A0AB37HHW8"/>
<dbReference type="RefSeq" id="WP_204178265.1">
    <property type="nucleotide sequence ID" value="NZ_CP069389.1"/>
</dbReference>
<accession>A0AB37HHW8</accession>
<protein>
    <submittedName>
        <fullName evidence="1">Uncharacterized protein</fullName>
    </submittedName>
</protein>
<dbReference type="Proteomes" id="UP000640299">
    <property type="component" value="Chromosome"/>
</dbReference>
<organism evidence="1 2">
    <name type="scientific">Mammaliicoccus sciuri</name>
    <name type="common">Staphylococcus sciuri</name>
    <dbReference type="NCBI Taxonomy" id="1296"/>
    <lineage>
        <taxon>Bacteria</taxon>
        <taxon>Bacillati</taxon>
        <taxon>Bacillota</taxon>
        <taxon>Bacilli</taxon>
        <taxon>Bacillales</taxon>
        <taxon>Staphylococcaceae</taxon>
        <taxon>Mammaliicoccus</taxon>
    </lineage>
</organism>
<name>A0AB37HHW8_MAMSC</name>
<evidence type="ECO:0000313" key="2">
    <source>
        <dbReference type="Proteomes" id="UP000640299"/>
    </source>
</evidence>